<dbReference type="PROSITE" id="PS50865">
    <property type="entry name" value="ZF_MYND_2"/>
    <property type="match status" value="1"/>
</dbReference>
<dbReference type="PROSITE" id="PS01360">
    <property type="entry name" value="ZF_MYND_1"/>
    <property type="match status" value="1"/>
</dbReference>
<dbReference type="Gene3D" id="6.10.140.2220">
    <property type="match status" value="1"/>
</dbReference>
<evidence type="ECO:0000256" key="5">
    <source>
        <dbReference type="SAM" id="MobiDB-lite"/>
    </source>
</evidence>
<dbReference type="OrthoDB" id="432970at2759"/>
<evidence type="ECO:0000313" key="7">
    <source>
        <dbReference type="EMBL" id="KAF2755422.1"/>
    </source>
</evidence>
<protein>
    <recommendedName>
        <fullName evidence="6">MYND-type domain-containing protein</fullName>
    </recommendedName>
</protein>
<feature type="domain" description="MYND-type" evidence="6">
    <location>
        <begin position="34"/>
        <end position="72"/>
    </location>
</feature>
<gene>
    <name evidence="7" type="ORF">EJ05DRAFT_512937</name>
</gene>
<dbReference type="EMBL" id="ML996577">
    <property type="protein sequence ID" value="KAF2755422.1"/>
    <property type="molecule type" value="Genomic_DNA"/>
</dbReference>
<feature type="region of interest" description="Disordered" evidence="5">
    <location>
        <begin position="83"/>
        <end position="109"/>
    </location>
</feature>
<evidence type="ECO:0000256" key="1">
    <source>
        <dbReference type="ARBA" id="ARBA00022723"/>
    </source>
</evidence>
<dbReference type="AlphaFoldDB" id="A0A6A6VXT5"/>
<sequence length="109" mass="11896">MADTSQTTEPSSSTSVNQPSSTASSPLLSAQPTCATCIKTPDSLKECIKCHSVSYCNKDCQKAHFKVHKKVCAGLAQEYSKHNEPKMARSTVSTKAARDRGLQKWQFDT</sequence>
<dbReference type="RefSeq" id="XP_033597873.1">
    <property type="nucleotide sequence ID" value="XM_033748382.1"/>
</dbReference>
<keyword evidence="1" id="KW-0479">Metal-binding</keyword>
<dbReference type="GO" id="GO:0008270">
    <property type="term" value="F:zinc ion binding"/>
    <property type="evidence" value="ECO:0007669"/>
    <property type="project" value="UniProtKB-KW"/>
</dbReference>
<organism evidence="7 8">
    <name type="scientific">Pseudovirgaria hyperparasitica</name>
    <dbReference type="NCBI Taxonomy" id="470096"/>
    <lineage>
        <taxon>Eukaryota</taxon>
        <taxon>Fungi</taxon>
        <taxon>Dikarya</taxon>
        <taxon>Ascomycota</taxon>
        <taxon>Pezizomycotina</taxon>
        <taxon>Dothideomycetes</taxon>
        <taxon>Dothideomycetes incertae sedis</taxon>
        <taxon>Acrospermales</taxon>
        <taxon>Acrospermaceae</taxon>
        <taxon>Pseudovirgaria</taxon>
    </lineage>
</organism>
<keyword evidence="8" id="KW-1185">Reference proteome</keyword>
<dbReference type="GeneID" id="54489436"/>
<dbReference type="InterPro" id="IPR002893">
    <property type="entry name" value="Znf_MYND"/>
</dbReference>
<dbReference type="Pfam" id="PF01753">
    <property type="entry name" value="zf-MYND"/>
    <property type="match status" value="1"/>
</dbReference>
<keyword evidence="2 4" id="KW-0863">Zinc-finger</keyword>
<evidence type="ECO:0000259" key="6">
    <source>
        <dbReference type="PROSITE" id="PS50865"/>
    </source>
</evidence>
<feature type="region of interest" description="Disordered" evidence="5">
    <location>
        <begin position="1"/>
        <end position="29"/>
    </location>
</feature>
<evidence type="ECO:0000256" key="4">
    <source>
        <dbReference type="PROSITE-ProRule" id="PRU00134"/>
    </source>
</evidence>
<dbReference type="Proteomes" id="UP000799437">
    <property type="component" value="Unassembled WGS sequence"/>
</dbReference>
<evidence type="ECO:0000256" key="3">
    <source>
        <dbReference type="ARBA" id="ARBA00022833"/>
    </source>
</evidence>
<dbReference type="SUPFAM" id="SSF144232">
    <property type="entry name" value="HIT/MYND zinc finger-like"/>
    <property type="match status" value="1"/>
</dbReference>
<reference evidence="7" key="1">
    <citation type="journal article" date="2020" name="Stud. Mycol.">
        <title>101 Dothideomycetes genomes: a test case for predicting lifestyles and emergence of pathogens.</title>
        <authorList>
            <person name="Haridas S."/>
            <person name="Albert R."/>
            <person name="Binder M."/>
            <person name="Bloem J."/>
            <person name="Labutti K."/>
            <person name="Salamov A."/>
            <person name="Andreopoulos B."/>
            <person name="Baker S."/>
            <person name="Barry K."/>
            <person name="Bills G."/>
            <person name="Bluhm B."/>
            <person name="Cannon C."/>
            <person name="Castanera R."/>
            <person name="Culley D."/>
            <person name="Daum C."/>
            <person name="Ezra D."/>
            <person name="Gonzalez J."/>
            <person name="Henrissat B."/>
            <person name="Kuo A."/>
            <person name="Liang C."/>
            <person name="Lipzen A."/>
            <person name="Lutzoni F."/>
            <person name="Magnuson J."/>
            <person name="Mondo S."/>
            <person name="Nolan M."/>
            <person name="Ohm R."/>
            <person name="Pangilinan J."/>
            <person name="Park H.-J."/>
            <person name="Ramirez L."/>
            <person name="Alfaro M."/>
            <person name="Sun H."/>
            <person name="Tritt A."/>
            <person name="Yoshinaga Y."/>
            <person name="Zwiers L.-H."/>
            <person name="Turgeon B."/>
            <person name="Goodwin S."/>
            <person name="Spatafora J."/>
            <person name="Crous P."/>
            <person name="Grigoriev I."/>
        </authorList>
    </citation>
    <scope>NUCLEOTIDE SEQUENCE</scope>
    <source>
        <strain evidence="7">CBS 121739</strain>
    </source>
</reference>
<keyword evidence="3" id="KW-0862">Zinc</keyword>
<name>A0A6A6VXT5_9PEZI</name>
<evidence type="ECO:0000256" key="2">
    <source>
        <dbReference type="ARBA" id="ARBA00022771"/>
    </source>
</evidence>
<evidence type="ECO:0000313" key="8">
    <source>
        <dbReference type="Proteomes" id="UP000799437"/>
    </source>
</evidence>
<proteinExistence type="predicted"/>
<accession>A0A6A6VXT5</accession>